<proteinExistence type="predicted"/>
<reference evidence="1" key="1">
    <citation type="submission" date="2022-07" db="EMBL/GenBank/DDBJ databases">
        <title>FELIX.</title>
        <authorList>
            <person name="Wan K.H."/>
            <person name="Park S."/>
            <person name="Lawrence Q."/>
            <person name="Eichenberger J.P."/>
            <person name="Booth B.W."/>
            <person name="Piaggio A.J."/>
            <person name="Chandler J.C."/>
            <person name="Franklin A.B."/>
            <person name="Celniker S.E."/>
        </authorList>
    </citation>
    <scope>NUCLEOTIDE SEQUENCE</scope>
    <source>
        <strain evidence="1">QA-1986 374</strain>
    </source>
</reference>
<evidence type="ECO:0000313" key="1">
    <source>
        <dbReference type="EMBL" id="UUI02029.1"/>
    </source>
</evidence>
<evidence type="ECO:0000313" key="2">
    <source>
        <dbReference type="Proteomes" id="UP001059773"/>
    </source>
</evidence>
<dbReference type="RefSeq" id="WP_256707307.1">
    <property type="nucleotide sequence ID" value="NZ_CP101914.1"/>
</dbReference>
<organism evidence="1 2">
    <name type="scientific">Oceanobacillus jeddahense</name>
    <dbReference type="NCBI Taxonomy" id="1462527"/>
    <lineage>
        <taxon>Bacteria</taxon>
        <taxon>Bacillati</taxon>
        <taxon>Bacillota</taxon>
        <taxon>Bacilli</taxon>
        <taxon>Bacillales</taxon>
        <taxon>Bacillaceae</taxon>
        <taxon>Oceanobacillus</taxon>
    </lineage>
</organism>
<accession>A0ABY5JQE4</accession>
<keyword evidence="2" id="KW-1185">Reference proteome</keyword>
<sequence length="43" mass="4891">MLLVVKDMERKIKKIGSSYGVTTPILLINGYRGLPKGWLFILQ</sequence>
<name>A0ABY5JQE4_9BACI</name>
<protein>
    <submittedName>
        <fullName evidence="1">Uncharacterized protein</fullName>
    </submittedName>
</protein>
<dbReference type="EMBL" id="CP101914">
    <property type="protein sequence ID" value="UUI02029.1"/>
    <property type="molecule type" value="Genomic_DNA"/>
</dbReference>
<gene>
    <name evidence="1" type="ORF">NP439_18555</name>
</gene>
<dbReference type="Proteomes" id="UP001059773">
    <property type="component" value="Chromosome"/>
</dbReference>